<accession>A0A7C3UY12</accession>
<dbReference type="Pfam" id="PF04456">
    <property type="entry name" value="DUF503"/>
    <property type="match status" value="1"/>
</dbReference>
<gene>
    <name evidence="1" type="ORF">ENW96_07485</name>
</gene>
<name>A0A7C3UY12_9BACT</name>
<dbReference type="PANTHER" id="PTHR36441">
    <property type="entry name" value="HYPOTHETICAL CYTOSOLIC PROTEIN"/>
    <property type="match status" value="1"/>
</dbReference>
<reference evidence="1" key="1">
    <citation type="journal article" date="2020" name="mSystems">
        <title>Genome- and Community-Level Interaction Insights into Carbon Utilization and Element Cycling Functions of Hydrothermarchaeota in Hydrothermal Sediment.</title>
        <authorList>
            <person name="Zhou Z."/>
            <person name="Liu Y."/>
            <person name="Xu W."/>
            <person name="Pan J."/>
            <person name="Luo Z.H."/>
            <person name="Li M."/>
        </authorList>
    </citation>
    <scope>NUCLEOTIDE SEQUENCE [LARGE SCALE GENOMIC DNA]</scope>
    <source>
        <strain evidence="1">SpSt-897</strain>
    </source>
</reference>
<evidence type="ECO:0000313" key="1">
    <source>
        <dbReference type="EMBL" id="HGF34217.1"/>
    </source>
</evidence>
<proteinExistence type="predicted"/>
<dbReference type="Gene3D" id="3.30.70.1120">
    <property type="entry name" value="TT1725-like"/>
    <property type="match status" value="1"/>
</dbReference>
<dbReference type="EMBL" id="DTMF01000188">
    <property type="protein sequence ID" value="HGF34217.1"/>
    <property type="molecule type" value="Genomic_DNA"/>
</dbReference>
<organism evidence="1">
    <name type="scientific">Desulfobacca acetoxidans</name>
    <dbReference type="NCBI Taxonomy" id="60893"/>
    <lineage>
        <taxon>Bacteria</taxon>
        <taxon>Pseudomonadati</taxon>
        <taxon>Thermodesulfobacteriota</taxon>
        <taxon>Desulfobaccia</taxon>
        <taxon>Desulfobaccales</taxon>
        <taxon>Desulfobaccaceae</taxon>
        <taxon>Desulfobacca</taxon>
    </lineage>
</organism>
<protein>
    <submittedName>
        <fullName evidence="1">DUF503 domain-containing protein</fullName>
    </submittedName>
</protein>
<dbReference type="AlphaFoldDB" id="A0A7C3UY12"/>
<comment type="caution">
    <text evidence="1">The sequence shown here is derived from an EMBL/GenBank/DDBJ whole genome shotgun (WGS) entry which is preliminary data.</text>
</comment>
<sequence>MVVAIARLTLFLHDNNSLKGKRKVVKSLVEKVRHRFEASCAEVEDHDLWQKAKIGVALVGNDARLLTTRLDQITSFIENQHLAEIVDSHVELCYLEK</sequence>
<dbReference type="InterPro" id="IPR007546">
    <property type="entry name" value="DUF503"/>
</dbReference>
<dbReference type="InterPro" id="IPR036746">
    <property type="entry name" value="TT1725-like_sf"/>
</dbReference>
<dbReference type="PANTHER" id="PTHR36441:SF1">
    <property type="entry name" value="DUF503 DOMAIN-CONTAINING PROTEIN"/>
    <property type="match status" value="1"/>
</dbReference>
<dbReference type="SUPFAM" id="SSF103007">
    <property type="entry name" value="Hypothetical protein TT1725"/>
    <property type="match status" value="1"/>
</dbReference>